<feature type="domain" description="SIS" evidence="2">
    <location>
        <begin position="257"/>
        <end position="399"/>
    </location>
</feature>
<sequence length="419" mass="45427">MTPTLPAWARELLDRHPDATPPTSDDPMPAWLESELAQVPLWARIRGTEEIRQRHPYLLIEDVRDQPGLMHHVLELRPDLAALAQRLVEQGIRHLAFTGCGSAFHGAQFGSFLCRQWTGWTTESHESLEFTNHWSQGHEPTALILQSATGGSAETLDAAKHATRLGVLTVALTNTEGSALEVLCDESVCFPTGQRCGPDVSVLTTRLMMLYLLALEIGMATGTLDAHDAQEFGEAIGHLPDLAAQFLQEEDLNVSQIANAFKDQGALLLVGGGPNWFSAREGALKVEEESSLICKAYRPAEYVHNAIPLLSETVGSIVIAPPGKAYGRLHDAVRTARAARSPSLALVVEGDDSIAPDATFVIAVPGPLSEILMPPLAAVAFQLLGYYLGAERGYNPDSLRTDDLDHARAWLTAFPFGSH</sequence>
<reference evidence="3" key="1">
    <citation type="submission" date="2018-05" db="EMBL/GenBank/DDBJ databases">
        <authorList>
            <person name="Lanie J.A."/>
            <person name="Ng W.-L."/>
            <person name="Kazmierczak K.M."/>
            <person name="Andrzejewski T.M."/>
            <person name="Davidsen T.M."/>
            <person name="Wayne K.J."/>
            <person name="Tettelin H."/>
            <person name="Glass J.I."/>
            <person name="Rusch D."/>
            <person name="Podicherti R."/>
            <person name="Tsui H.-C.T."/>
            <person name="Winkler M.E."/>
        </authorList>
    </citation>
    <scope>NUCLEOTIDE SEQUENCE</scope>
</reference>
<accession>A0A381REW5</accession>
<organism evidence="3">
    <name type="scientific">marine metagenome</name>
    <dbReference type="NCBI Taxonomy" id="408172"/>
    <lineage>
        <taxon>unclassified sequences</taxon>
        <taxon>metagenomes</taxon>
        <taxon>ecological metagenomes</taxon>
    </lineage>
</organism>
<dbReference type="PROSITE" id="PS51464">
    <property type="entry name" value="SIS"/>
    <property type="match status" value="2"/>
</dbReference>
<keyword evidence="1" id="KW-0677">Repeat</keyword>
<name>A0A381REW5_9ZZZZ</name>
<evidence type="ECO:0000313" key="3">
    <source>
        <dbReference type="EMBL" id="SUZ87793.1"/>
    </source>
</evidence>
<evidence type="ECO:0000256" key="1">
    <source>
        <dbReference type="ARBA" id="ARBA00022737"/>
    </source>
</evidence>
<dbReference type="CDD" id="cd05009">
    <property type="entry name" value="SIS_GlmS_GlmD_2"/>
    <property type="match status" value="1"/>
</dbReference>
<evidence type="ECO:0000259" key="2">
    <source>
        <dbReference type="PROSITE" id="PS51464"/>
    </source>
</evidence>
<dbReference type="GO" id="GO:0006487">
    <property type="term" value="P:protein N-linked glycosylation"/>
    <property type="evidence" value="ECO:0007669"/>
    <property type="project" value="TreeGrafter"/>
</dbReference>
<feature type="domain" description="SIS" evidence="2">
    <location>
        <begin position="83"/>
        <end position="223"/>
    </location>
</feature>
<dbReference type="InterPro" id="IPR001347">
    <property type="entry name" value="SIS_dom"/>
</dbReference>
<dbReference type="AlphaFoldDB" id="A0A381REW5"/>
<dbReference type="CDD" id="cd05008">
    <property type="entry name" value="SIS_GlmS_GlmD_1"/>
    <property type="match status" value="1"/>
</dbReference>
<dbReference type="InterPro" id="IPR035466">
    <property type="entry name" value="GlmS/AgaS_SIS"/>
</dbReference>
<dbReference type="GO" id="GO:0006002">
    <property type="term" value="P:fructose 6-phosphate metabolic process"/>
    <property type="evidence" value="ECO:0007669"/>
    <property type="project" value="TreeGrafter"/>
</dbReference>
<dbReference type="GO" id="GO:0097367">
    <property type="term" value="F:carbohydrate derivative binding"/>
    <property type="evidence" value="ECO:0007669"/>
    <property type="project" value="InterPro"/>
</dbReference>
<gene>
    <name evidence="3" type="ORF">METZ01_LOCUS40647</name>
</gene>
<dbReference type="Gene3D" id="3.40.50.10490">
    <property type="entry name" value="Glucose-6-phosphate isomerase like protein, domain 1"/>
    <property type="match status" value="2"/>
</dbReference>
<proteinExistence type="predicted"/>
<dbReference type="PANTHER" id="PTHR10937">
    <property type="entry name" value="GLUCOSAMINE--FRUCTOSE-6-PHOSPHATE AMINOTRANSFERASE, ISOMERIZING"/>
    <property type="match status" value="1"/>
</dbReference>
<dbReference type="EMBL" id="UINC01001740">
    <property type="protein sequence ID" value="SUZ87793.1"/>
    <property type="molecule type" value="Genomic_DNA"/>
</dbReference>
<dbReference type="InterPro" id="IPR035490">
    <property type="entry name" value="GlmS/FrlB_SIS"/>
</dbReference>
<dbReference type="Pfam" id="PF01380">
    <property type="entry name" value="SIS"/>
    <property type="match status" value="1"/>
</dbReference>
<dbReference type="GO" id="GO:0006047">
    <property type="term" value="P:UDP-N-acetylglucosamine metabolic process"/>
    <property type="evidence" value="ECO:0007669"/>
    <property type="project" value="TreeGrafter"/>
</dbReference>
<dbReference type="SUPFAM" id="SSF53697">
    <property type="entry name" value="SIS domain"/>
    <property type="match status" value="1"/>
</dbReference>
<protein>
    <recommendedName>
        <fullName evidence="2">SIS domain-containing protein</fullName>
    </recommendedName>
</protein>
<dbReference type="GO" id="GO:0004360">
    <property type="term" value="F:glutamine-fructose-6-phosphate transaminase (isomerizing) activity"/>
    <property type="evidence" value="ECO:0007669"/>
    <property type="project" value="TreeGrafter"/>
</dbReference>
<dbReference type="InterPro" id="IPR046348">
    <property type="entry name" value="SIS_dom_sf"/>
</dbReference>
<dbReference type="PANTHER" id="PTHR10937:SF0">
    <property type="entry name" value="GLUTAMINE--FRUCTOSE-6-PHOSPHATE TRANSAMINASE (ISOMERIZING)"/>
    <property type="match status" value="1"/>
</dbReference>